<dbReference type="EMBL" id="BMWC01000011">
    <property type="protein sequence ID" value="GGX24621.1"/>
    <property type="molecule type" value="Genomic_DNA"/>
</dbReference>
<feature type="domain" description="VanZ-like" evidence="2">
    <location>
        <begin position="76"/>
        <end position="151"/>
    </location>
</feature>
<feature type="transmembrane region" description="Helical" evidence="1">
    <location>
        <begin position="106"/>
        <end position="126"/>
    </location>
</feature>
<keyword evidence="1" id="KW-1133">Transmembrane helix</keyword>
<accession>A0ABQ2XM87</accession>
<name>A0ABQ2XM87_9ACTN</name>
<evidence type="ECO:0000256" key="1">
    <source>
        <dbReference type="SAM" id="Phobius"/>
    </source>
</evidence>
<evidence type="ECO:0000313" key="4">
    <source>
        <dbReference type="Proteomes" id="UP000617743"/>
    </source>
</evidence>
<evidence type="ECO:0000313" key="3">
    <source>
        <dbReference type="EMBL" id="GGX24621.1"/>
    </source>
</evidence>
<feature type="transmembrane region" description="Helical" evidence="1">
    <location>
        <begin position="176"/>
        <end position="195"/>
    </location>
</feature>
<feature type="transmembrane region" description="Helical" evidence="1">
    <location>
        <begin position="12"/>
        <end position="31"/>
    </location>
</feature>
<dbReference type="Pfam" id="PF04892">
    <property type="entry name" value="VanZ"/>
    <property type="match status" value="1"/>
</dbReference>
<keyword evidence="1" id="KW-0472">Membrane</keyword>
<feature type="transmembrane region" description="Helical" evidence="1">
    <location>
        <begin position="43"/>
        <end position="64"/>
    </location>
</feature>
<organism evidence="3 4">
    <name type="scientific">Streptomyces lomondensis</name>
    <dbReference type="NCBI Taxonomy" id="68229"/>
    <lineage>
        <taxon>Bacteria</taxon>
        <taxon>Bacillati</taxon>
        <taxon>Actinomycetota</taxon>
        <taxon>Actinomycetes</taxon>
        <taxon>Kitasatosporales</taxon>
        <taxon>Streptomycetaceae</taxon>
        <taxon>Streptomyces</taxon>
    </lineage>
</organism>
<proteinExistence type="predicted"/>
<dbReference type="InterPro" id="IPR006976">
    <property type="entry name" value="VanZ-like"/>
</dbReference>
<feature type="transmembrane region" description="Helical" evidence="1">
    <location>
        <begin position="84"/>
        <end position="101"/>
    </location>
</feature>
<gene>
    <name evidence="3" type="ORF">GCM10010383_63790</name>
</gene>
<comment type="caution">
    <text evidence="3">The sequence shown here is derived from an EMBL/GenBank/DDBJ whole genome shotgun (WGS) entry which is preliminary data.</text>
</comment>
<dbReference type="Proteomes" id="UP000617743">
    <property type="component" value="Unassembled WGS sequence"/>
</dbReference>
<evidence type="ECO:0000259" key="2">
    <source>
        <dbReference type="Pfam" id="PF04892"/>
    </source>
</evidence>
<keyword evidence="4" id="KW-1185">Reference proteome</keyword>
<reference evidence="4" key="1">
    <citation type="journal article" date="2019" name="Int. J. Syst. Evol. Microbiol.">
        <title>The Global Catalogue of Microorganisms (GCM) 10K type strain sequencing project: providing services to taxonomists for standard genome sequencing and annotation.</title>
        <authorList>
            <consortium name="The Broad Institute Genomics Platform"/>
            <consortium name="The Broad Institute Genome Sequencing Center for Infectious Disease"/>
            <person name="Wu L."/>
            <person name="Ma J."/>
        </authorList>
    </citation>
    <scope>NUCLEOTIDE SEQUENCE [LARGE SCALE GENOMIC DNA]</scope>
    <source>
        <strain evidence="4">JCM 4866</strain>
    </source>
</reference>
<keyword evidence="1" id="KW-0812">Transmembrane</keyword>
<sequence>MIRAVFQDHLAFLALAIAITLLAGVATYLLFSRRTNRTQAALYGLWASSTVGPLTLTTWAGSGLATGECTINPDVLEAFTGTQGQLNVLLLMPFGLFAALATRRPLFSAATGIVFIATVETSQAVAPFISRLCDSDDLATNTAGVLMGTIMGAVICRRIHSTQSMSKTTVQRTTAIGATTVVLITAAWATVIHPVRAVLPTKVPEATAAQVQALDGALNKAFEGTHRISKADFLETSGGKGTVTAQLHGGFAEITWPDREQFTAHFTPTYHGEGTYAYKVPDVSRPTHTAQEAERVATQYASQYAPWALRRSKVTVRAIDEKANIGWIVEWRRWRGEVLMPMRLDIVIEPSGGMTDLMVRHINDPELPQARISEAEAWKRFETRFKLKPSDGKREEPIYLAERRDGQWRIHWRLSFQDRNTLHSAVVDATDGSIHRNSSEVISQPQ</sequence>
<dbReference type="RefSeq" id="WP_190053751.1">
    <property type="nucleotide sequence ID" value="NZ_BMWC01000011.1"/>
</dbReference>
<protein>
    <recommendedName>
        <fullName evidence="2">VanZ-like domain-containing protein</fullName>
    </recommendedName>
</protein>
<feature type="transmembrane region" description="Helical" evidence="1">
    <location>
        <begin position="138"/>
        <end position="156"/>
    </location>
</feature>